<dbReference type="InterPro" id="IPR013783">
    <property type="entry name" value="Ig-like_fold"/>
</dbReference>
<evidence type="ECO:0000256" key="8">
    <source>
        <dbReference type="ARBA" id="ARBA00022737"/>
    </source>
</evidence>
<dbReference type="CDD" id="cd00063">
    <property type="entry name" value="FN3"/>
    <property type="match status" value="23"/>
</dbReference>
<dbReference type="Gene3D" id="2.60.40.10">
    <property type="entry name" value="Immunoglobulins"/>
    <property type="match status" value="41"/>
</dbReference>
<evidence type="ECO:0000256" key="2">
    <source>
        <dbReference type="ARBA" id="ARBA00004496"/>
    </source>
</evidence>
<dbReference type="GO" id="GO:0032502">
    <property type="term" value="P:developmental process"/>
    <property type="evidence" value="ECO:0007669"/>
    <property type="project" value="UniProtKB-ARBA"/>
</dbReference>
<evidence type="ECO:0000256" key="7">
    <source>
        <dbReference type="ARBA" id="ARBA00022729"/>
    </source>
</evidence>
<feature type="domain" description="Fibronectin type-III" evidence="19">
    <location>
        <begin position="209"/>
        <end position="296"/>
    </location>
</feature>
<dbReference type="InterPro" id="IPR003961">
    <property type="entry name" value="FN3_dom"/>
</dbReference>
<dbReference type="InterPro" id="IPR036116">
    <property type="entry name" value="FN3_sf"/>
</dbReference>
<feature type="domain" description="Fibronectin type-III" evidence="19">
    <location>
        <begin position="5004"/>
        <end position="5104"/>
    </location>
</feature>
<dbReference type="EnsemblMetazoa" id="XM_030988229">
    <property type="protein sequence ID" value="XP_030844089"/>
    <property type="gene ID" value="LOC578203"/>
</dbReference>
<keyword evidence="4" id="KW-0963">Cytoplasm</keyword>
<feature type="domain" description="Fibronectin type-III" evidence="19">
    <location>
        <begin position="5753"/>
        <end position="5846"/>
    </location>
</feature>
<feature type="domain" description="Fibronectin type-III" evidence="19">
    <location>
        <begin position="381"/>
        <end position="469"/>
    </location>
</feature>
<feature type="domain" description="Fibronectin type-III" evidence="19">
    <location>
        <begin position="3585"/>
        <end position="3678"/>
    </location>
</feature>
<dbReference type="SMART" id="SM00194">
    <property type="entry name" value="PTPc"/>
    <property type="match status" value="1"/>
</dbReference>
<dbReference type="GO" id="GO:0016020">
    <property type="term" value="C:membrane"/>
    <property type="evidence" value="ECO:0007669"/>
    <property type="project" value="UniProtKB-SubCell"/>
</dbReference>
<evidence type="ECO:0000256" key="9">
    <source>
        <dbReference type="ARBA" id="ARBA00022801"/>
    </source>
</evidence>
<evidence type="ECO:0000256" key="13">
    <source>
        <dbReference type="ARBA" id="ARBA00023180"/>
    </source>
</evidence>
<feature type="domain" description="Fibronectin type-III" evidence="19">
    <location>
        <begin position="1602"/>
        <end position="1699"/>
    </location>
</feature>
<accession>A0A7M7P291</accession>
<feature type="domain" description="Fibronectin type-III" evidence="19">
    <location>
        <begin position="5195"/>
        <end position="5281"/>
    </location>
</feature>
<keyword evidence="8" id="KW-0677">Repeat</keyword>
<dbReference type="InterPro" id="IPR016130">
    <property type="entry name" value="Tyr_Pase_AS"/>
</dbReference>
<feature type="domain" description="Fibronectin type-III" evidence="19">
    <location>
        <begin position="1236"/>
        <end position="1340"/>
    </location>
</feature>
<dbReference type="CDD" id="cd00047">
    <property type="entry name" value="PTPc"/>
    <property type="match status" value="1"/>
</dbReference>
<keyword evidence="11 15" id="KW-1133">Transmembrane helix</keyword>
<feature type="domain" description="Fibronectin type-III" evidence="19">
    <location>
        <begin position="6227"/>
        <end position="6315"/>
    </location>
</feature>
<name>A0A7M7P291_STRPU</name>
<evidence type="ECO:0000259" key="18">
    <source>
        <dbReference type="PROSITE" id="PS50056"/>
    </source>
</evidence>
<dbReference type="Gene3D" id="3.90.190.10">
    <property type="entry name" value="Protein tyrosine phosphatase superfamily"/>
    <property type="match status" value="1"/>
</dbReference>
<feature type="domain" description="Fibronectin type-III" evidence="19">
    <location>
        <begin position="4831"/>
        <end position="4924"/>
    </location>
</feature>
<keyword evidence="12 15" id="KW-0472">Membrane</keyword>
<dbReference type="PROSITE" id="PS50055">
    <property type="entry name" value="TYR_PHOSPHATASE_PTP"/>
    <property type="match status" value="1"/>
</dbReference>
<keyword evidence="9" id="KW-0378">Hydrolase</keyword>
<feature type="domain" description="Fibronectin type-III" evidence="19">
    <location>
        <begin position="1772"/>
        <end position="1870"/>
    </location>
</feature>
<evidence type="ECO:0000256" key="12">
    <source>
        <dbReference type="ARBA" id="ARBA00023136"/>
    </source>
</evidence>
<dbReference type="PROSITE" id="PS50853">
    <property type="entry name" value="FN3"/>
    <property type="match status" value="35"/>
</dbReference>
<dbReference type="Pfam" id="PF00041">
    <property type="entry name" value="fn3"/>
    <property type="match status" value="19"/>
</dbReference>
<feature type="domain" description="Fibronectin type-III" evidence="19">
    <location>
        <begin position="5105"/>
        <end position="5194"/>
    </location>
</feature>
<feature type="domain" description="Fibronectin type-III" evidence="19">
    <location>
        <begin position="6319"/>
        <end position="6423"/>
    </location>
</feature>
<feature type="signal peptide" evidence="16">
    <location>
        <begin position="1"/>
        <end position="28"/>
    </location>
</feature>
<dbReference type="Proteomes" id="UP000007110">
    <property type="component" value="Unassembled WGS sequence"/>
</dbReference>
<dbReference type="InParanoid" id="A0A7M7P291"/>
<feature type="domain" description="Fibronectin type-III" evidence="19">
    <location>
        <begin position="2661"/>
        <end position="2759"/>
    </location>
</feature>
<feature type="domain" description="Fibronectin type-III" evidence="19">
    <location>
        <begin position="4377"/>
        <end position="4477"/>
    </location>
</feature>
<dbReference type="OrthoDB" id="261433at2759"/>
<feature type="domain" description="Fibronectin type-III" evidence="19">
    <location>
        <begin position="2305"/>
        <end position="2402"/>
    </location>
</feature>
<evidence type="ECO:0000256" key="14">
    <source>
        <dbReference type="ARBA" id="ARBA00034734"/>
    </source>
</evidence>
<feature type="domain" description="Fibronectin type-III" evidence="19">
    <location>
        <begin position="3840"/>
        <end position="3926"/>
    </location>
</feature>
<dbReference type="EC" id="3.1.3.48" evidence="3"/>
<keyword evidence="7 16" id="KW-0732">Signal</keyword>
<dbReference type="GO" id="GO:0005737">
    <property type="term" value="C:cytoplasm"/>
    <property type="evidence" value="ECO:0007669"/>
    <property type="project" value="UniProtKB-SubCell"/>
</dbReference>
<evidence type="ECO:0000256" key="4">
    <source>
        <dbReference type="ARBA" id="ARBA00022490"/>
    </source>
</evidence>
<feature type="transmembrane region" description="Helical" evidence="15">
    <location>
        <begin position="6571"/>
        <end position="6596"/>
    </location>
</feature>
<feature type="domain" description="Fibronectin type-III" evidence="19">
    <location>
        <begin position="3211"/>
        <end position="3300"/>
    </location>
</feature>
<feature type="domain" description="Tyrosine-protein phosphatase" evidence="17">
    <location>
        <begin position="6709"/>
        <end position="6967"/>
    </location>
</feature>
<comment type="subcellular location">
    <subcellularLocation>
        <location evidence="2">Cytoplasm</location>
    </subcellularLocation>
    <subcellularLocation>
        <location evidence="1">Membrane</location>
        <topology evidence="1">Single-pass type I membrane protein</topology>
    </subcellularLocation>
</comment>
<dbReference type="SMART" id="SM00060">
    <property type="entry name" value="FN3"/>
    <property type="match status" value="58"/>
</dbReference>
<feature type="domain" description="Fibronectin type-III" evidence="19">
    <location>
        <begin position="3927"/>
        <end position="4018"/>
    </location>
</feature>
<feature type="domain" description="Fibronectin type-III" evidence="19">
    <location>
        <begin position="4739"/>
        <end position="4830"/>
    </location>
</feature>
<feature type="domain" description="Fibronectin type-III" evidence="19">
    <location>
        <begin position="629"/>
        <end position="722"/>
    </location>
</feature>
<dbReference type="GO" id="GO:0004725">
    <property type="term" value="F:protein tyrosine phosphatase activity"/>
    <property type="evidence" value="ECO:0007669"/>
    <property type="project" value="UniProtKB-EC"/>
</dbReference>
<keyword evidence="6 15" id="KW-0812">Transmembrane</keyword>
<dbReference type="GeneID" id="578203"/>
<dbReference type="Pfam" id="PF18861">
    <property type="entry name" value="PTP_tm"/>
    <property type="match status" value="1"/>
</dbReference>
<feature type="domain" description="Fibronectin type-III" evidence="19">
    <location>
        <begin position="5283"/>
        <end position="5377"/>
    </location>
</feature>
<feature type="domain" description="Fibronectin type-III" evidence="19">
    <location>
        <begin position="884"/>
        <end position="987"/>
    </location>
</feature>
<feature type="domain" description="Fibronectin type-III" evidence="19">
    <location>
        <begin position="3744"/>
        <end position="3839"/>
    </location>
</feature>
<feature type="domain" description="Fibronectin type-III" evidence="19">
    <location>
        <begin position="1069"/>
        <end position="1156"/>
    </location>
</feature>
<keyword evidence="10" id="KW-0904">Protein phosphatase</keyword>
<feature type="domain" description="Fibronectin type-III" evidence="19">
    <location>
        <begin position="4199"/>
        <end position="4287"/>
    </location>
</feature>
<dbReference type="InterPro" id="IPR050713">
    <property type="entry name" value="RTP_Phos/Ushers"/>
</dbReference>
<dbReference type="InterPro" id="IPR029021">
    <property type="entry name" value="Prot-tyrosine_phosphatase-like"/>
</dbReference>
<feature type="domain" description="Fibronectin type-III" evidence="19">
    <location>
        <begin position="5575"/>
        <end position="5673"/>
    </location>
</feature>
<feature type="domain" description="Fibronectin type-III" evidence="19">
    <location>
        <begin position="6132"/>
        <end position="6226"/>
    </location>
</feature>
<dbReference type="FunFam" id="3.90.190.10:FF:000045">
    <property type="entry name" value="Tyrosine-protein phosphatase non-receptor type 12"/>
    <property type="match status" value="1"/>
</dbReference>
<dbReference type="InterPro" id="IPR000242">
    <property type="entry name" value="PTP_cat"/>
</dbReference>
<dbReference type="PANTHER" id="PTHR46957:SF3">
    <property type="entry name" value="CYTOKINE RECEPTOR"/>
    <property type="match status" value="1"/>
</dbReference>
<dbReference type="InterPro" id="IPR000387">
    <property type="entry name" value="Tyr_Pase_dom"/>
</dbReference>
<evidence type="ECO:0000256" key="3">
    <source>
        <dbReference type="ARBA" id="ARBA00013064"/>
    </source>
</evidence>
<dbReference type="SUPFAM" id="SSF52799">
    <property type="entry name" value="(Phosphotyrosine protein) phosphatases II"/>
    <property type="match status" value="1"/>
</dbReference>
<evidence type="ECO:0000256" key="1">
    <source>
        <dbReference type="ARBA" id="ARBA00004479"/>
    </source>
</evidence>
<feature type="domain" description="Fibronectin type-III" evidence="19">
    <location>
        <begin position="3401"/>
        <end position="3489"/>
    </location>
</feature>
<evidence type="ECO:0000259" key="17">
    <source>
        <dbReference type="PROSITE" id="PS50055"/>
    </source>
</evidence>
<organism evidence="20 21">
    <name type="scientific">Strongylocentrotus purpuratus</name>
    <name type="common">Purple sea urchin</name>
    <dbReference type="NCBI Taxonomy" id="7668"/>
    <lineage>
        <taxon>Eukaryota</taxon>
        <taxon>Metazoa</taxon>
        <taxon>Echinodermata</taxon>
        <taxon>Eleutherozoa</taxon>
        <taxon>Echinozoa</taxon>
        <taxon>Echinoidea</taxon>
        <taxon>Euechinoidea</taxon>
        <taxon>Echinacea</taxon>
        <taxon>Camarodonta</taxon>
        <taxon>Echinidea</taxon>
        <taxon>Strongylocentrotidae</taxon>
        <taxon>Strongylocentrotus</taxon>
    </lineage>
</organism>
<dbReference type="SMART" id="SM00404">
    <property type="entry name" value="PTPc_motif"/>
    <property type="match status" value="1"/>
</dbReference>
<evidence type="ECO:0000256" key="11">
    <source>
        <dbReference type="ARBA" id="ARBA00022989"/>
    </source>
</evidence>
<dbReference type="PRINTS" id="PR00700">
    <property type="entry name" value="PRTYPHPHTASE"/>
</dbReference>
<sequence length="6971" mass="760505">MAVHTDGNFRVFWMLGVLTCCLFTNTNGQEGVSSLQIDSTTSFGFEISWSAGAWDYYVITAYLGSGEEAPGYPMNSTSTSAQLIHLYPDTAYDIQVQPKLNNGEEGQLDTRSGTTDVSRIEVTVRSETFISVAYTLPEDEPSSNQQIRLGHFGSTLQTSGNQPVNNMGSIIFNSFPAVSPGDLLYASNAPSSDLTNYLNEIHFRYPPNPPQNVMVNPSPGNAFAVTFDLPATGGNYDGFKICVNDEVRETLMGSATTSVIIDGLAPNTPYTFDVTSFVGIGGDEAESEIFSDTRILVNFNLILREETVLGLSWGQPEGTDYDSLRLEASFGLNSRIEDLPAESLAFNLTELTPGTEHTVSLYKKMGEDRGDLVTRNTFQTLPATLDASTITFSVKENGDLVMNWRSDPGVVDYYEVTVTPGDMVLNITANTYTFTTLDPSTTYTFSIKTFTGGFESTGTATENRFTGPAAPGGIEITAYSTGADIDWTDVPDAEMYRVILKNLSGDTLSDDMYDGPPFEPQDLEEATAYSVSITSIDTNGIAGEQLTGRTSTMPFTTITRFAEVTSRTGDSITLGSLTAGDEASAEGGGSVLADVLGNGVIFGLSPARCYRIEVARSLALIDFFEECTLPDPPSVTVQRGSPTDSLLLLNITAPSSSSELVTYAVTGGGSDVPQTVTDISSSISFSGLEPYTNYTFTVVSVFMNLESSEVTESESTALSSPSNFEATLTTYTEITLEWTAVPNAAIYILRRTPGDDQVMTNQPSHTFTGLRSSRVYSFSIISSRAGDFDSEEVTIDASAEEIPAGLLVVTDVTSEGARIQWGTYDGVTFYSITFDPVDAVIPNNGALVPDINIVIHTPGNIINVTLGDLFNSVDVLAFTQLRSGPGSPIGPLNISGSVLTANITWISPASPHDGFEVYITNLDLPSGERILKETLSNNPGFYIVTGLIPGTTFEIEVGTYLDPVGMFPLQRSEQSINLRNNITTDAPEPEEIFLVDCGTDYIQVTWGVSSYTYDHSIEPTHEGTEMDLDRVNGLVTYRGLQPGTQYTIFITNSSAGVSLNVSSFTVPLPPNGLAMLSATYDQIVLSWGESSGQDIEYEIVATSKACGGISLPVINTSDLNITLTDLRIATNFTISVVAVANEEKKSDPAVITVPTDSTGVVDGRLTVIPSKDIGDQQEVLVLYLFDTEFTFTSLSISTSGSCEDSSFITWNLTRGIIVGFNVTSPFGHPFTEYRTDPQILNSVSLSKTMETSTQFSWTDPSTGSYDGVILVVTSLQDQEYSPPGQQLRTFNPLVQYTLEALKPSTSYNVRVKALSNATARFEEQFGPEERISFTTLSLPASEVFILEMGNSSVELIHGGNGSSFNFSINPDHGVIVPGDNNRVAFTNLMPGTVYNVSIYVVDEDLESSFLLRLPPLTPMVAVRDTTETTITLDIVAGPGDAETYAIRIASTNPDFCSYEDIRNIEFFKSGDYVIDNLPPSLMYNIEVRSEVAAIDDVWLEAYSPGVNLSASTELVPLDGFTVINRREESVNLAWFSNTTSNLTLTSWSRDQSVTETLLSETDCSSPRIMEIDLNRTGTVYIIAYSPDSSEGFNYTTRTDPAAVMDLNVTSANQTSIEVTGKLPSVGDVDRVELTLTSTEDGRYTTPVETASVIEEGYLFTNLLPNTLYYISVRSVLNSTDEFEEQKSRPYNITKRTDVPVSPMIFEIDRNETAIVYSIGAFDDSDVTLSPNGDWMSSYETDHTVFITNLLPGQLYNGTISTAEILPIQFRLRPSMPEITVLNMTESSIALGLQPGNGVLDEYIITIQCMDATQDHCVCEEEHRVPGNAKTFVIDDLRPSVEYSISVVAWAGSELAETSVEVTLEVTTLGIPDNRFTVLDQTPDSVILAWTVSGPANITMERLMPSGYVLNATYVYDGCFSSNVLEVSGLEPVTIYRFTMPDDVSILIRTDPPSIENCSVETTSSGYTFTWSALAPGSNDGYQVTVTDSQGGLVQEEAVPPTDNPEVVKIRVPPETELTLAVNSWLAADDTNNFPQQFGAVPCNQNAVTKSLEAGEVSPTNVTVNEIPFVVGNASALEGFEAYAFAVEPPGPVISFNADSLTGVYSNVIPGQLYTITSTIEGTDVTFTLTERAKPLPPVDGSSPSAGVTSVRLQWETPSGIVTFYRVTINPTLDTDQNFIEVTNLLPGTDYNVSIVAISGTGLYQQISDPIEFQVITDNLTTGELVFVDVTSSSMTAIWSDSGSPPYTPIIMLGTETNTLSTPSPDGNMLIVTDGVKSSQIYVFTIYDSTFAFVVANNSVRTNPETPQPPILTSVGPFSLSFEWAPTNTTFSSYRMYYVPFSFRRELISTIPNNSSDLTYSQGCLRPNTEYVFEVETVLDAADGFGEQTSDSAQSISITTDPREPGTIDVEELTSTSISITWTEFAGITDYIVNLTLASNNTELFSGVIRSSLKASFSGLMPGEEYIIKIGLQCAGEVLSLRQYTLPLEPVCAVFTWVTEDSVTLQWSRPESQLFGYEIMYDDGSGPYSPINVFDRNSLQLERTIMGLMDGPGVEVNITTLAGAGMTQTRSNPVKISPSSLGSAFNITTVTSTSIAFGWYDLPDASEYDVCIQQIMGNATCRNVTEKTTEFSDLFPGAAYTFSLGWESACGVTLTFNTVPISPANLSLGSISSCAGQVTWDIPESEYDFFEVTYSPDHGFTNSPAPIYRMDINENQTRVEFSFIGILPDTNYNVTVVTVVGALDVRSEPSYISFRTESPANGSAAVTALSADSIQVGWGNNTQDYVNIRFNLDGENQTVCENEFICAVGNGSEFFNINDLQSGRKYHVFIDQDGVCGTLQQYTRPLPPVNIETADSQLTSLLIAWSDPGNETMFDRYYVAYERADELGNFTEVGYLYPNVTSIFLEGLTPRTEYLFNVSTVVGEGKAQAFSDGELYSAYTAEANGTVTVFEYDTTSIMFTWPNMTSDLNVSISIIPNDGALDLNIGNRSAQVTGLVPGRLYNISVLPFETIFQRTKPLPPYNVSICPDVGETFFSFCVRLTPPTGDYNAFYVLTMDDFQAVQERRKRSPQEFGFDLAKRLGGNELETVLDDLVPDTGYTVQAVTVSGAGSMNEECSAPVETIGRTLMIGETELVFTKVNSTAFRVWWNRDRNFTGNYNITAPPSDQQMLMSHDSIPFADFEGVLSSTVYNVLVETGPSGSVAAGSVRTDPDSVSNVFLTSLDEITLIASWDPPDVVTSSNEILLTLSTNSTEVRSVNVSGNVTEFVFKCLEPETEYTVELVSLLQESGSFEKQYATETPPTATNSTVGLRPANESTPVVDSLTSTSIAVRWGRLGQAGYSVCLVEYCRQRLDDPVCLTNNSDLCSIEGEFDSLDPGQLYIVSYMDPYGVSMELEKVRTRPSPPSSVTITAVSSRLIEIRWTPPPNIAEMVLEYFDTESPSNTWEARIDNDGMYDIHGLDADTSYTVRLSSVGRTGAGDGSDGKRLSGEPLEEVVRTSARILSVVNTANALTFLWDEQPNPETFTGYLITSASINEVIPKQSEETSYQKSISNLTPGQLYEVSLFLQPITTFPAPLDQLQVRTAPSPPESLRVVDETITTLRIEWDSPASGLYRGFEVNISPPTALQELPRIVGSDIRGFTFVGLMHNTEYTVSVTTIMGEEGLEERSTTAEKTVMTARGDGDEVYLLSVSSTDAQIGWTIPPPTTVYLDGKQITVLSQPHTIPSLTPGRQYTFTVEDVDLAFTTVPERPDGLELESVGPYSLDWKVDTSLNDLNYERLEVSYSPESSQTDSPFDISRCTDGTFTLEGLQPDTEYSVSVTAISGDTRSDVLTRYGFTTCALEGQLHVVSLSSDEIALAWGPVNNILGYAVRLYNAIGINMMNLSPSANTLSATLDSLSPASNYSVQLFVMDTDGSRQTSVLQFVTDPAPPGPITLQSSTQTRLSFTWTPATSNFDSYELSISGGDMPEPRPVGVVYPNEGNEFEVGGLLPDTTYNVRIYSVFFESRSIASEASFNTDEQILEFNVGSNQNLTVSWQVQEGAESYRLIYTTTNRNTNSIARPATSTSITIDNLLFGAIYNFRLATIAADGTEMEVANADFVQSPLTPSTNISDIKATTALLTFSLREGIFDDYVVMLSSPTDSCGARQPVFTLSREACPELLLLDLYPNTMYTAQVFARTGERGLSLPSETTLQNFTTATVVNNEVEISKVGTNSLEIIWKTDNVDEYLLHYSGPDGPLMSDIVPYIEINYYTFGELTPGTQYSISVISLINRERQGDALEVMQYTKPDPISNLVLTPQENTINLTWTSPSTMYDGFLICWYSATTEDNKAWLDGDATTYPWVISTPNEEYVVSVATFVGDREGDYVLSNKVTDFITLTETSPLILKDIATDTISVSWVTIPGVVDYTLSYSPPDGNEQATQDIDESSAIAEGLNNIYYVNFTGLTPGREYTFTVVWPLAFNYSTDAIRTNPLPIYDPSVTNTTSCNLLYQWCLPDSDFDNISITIVPDVSMRTLSRGNGTGGMCDYQTVYLDGLEPATSYNVSVEVMSGDKSSEVVMVYSTTGDRGGAITVTDVSTTSLNITWSEVPGEDEFTVQWTVASGDPLNATVSGAHELSIGNLQPGDDVHITVAWDFLCLLPFMRQYTKPLPVNNVTLDDSTIFTLTISWENPIDGSFNMFLVEYAPVRSPDSVMALDPINMGTNTAIIPNLQPGTLYNIMVYALAGEERSDATEITAMTRQQNSEELRLQTRTSTSISVSWGNTTRPEVTGFVLRITFQEGDAIDSIKNVSLGDVLGVEFSDLIPGTNYTVYLLVEVEGQLDTAVHSLDVTTLPGMPGNISCDPTKTTQSLLEIEWGSTQEGNFDGYAISTQTGDGEEIPLESVEKDEQLQATADYLMDNTIYTFIVRSTLGDLRGEPTTMTCRTDPQNLMVSTSTSPSGGQEVFLDWQDYGASSYKVEYTPQEGTPSSPIFLDTRQLILRNLSPGTAYHFTLHYTATGSTTGVTFVLAPLPVVQVIIVLRRPTSFTIQITLPRRGRYRFLRLRVRRRSQGLDAGPDGDEFLIPTDACPEYTFNNLLPDTDYAVDVNTVAEDGRTESSPSTMDVTTPRMEEGDISFNEVTTTSISFAWGMVSADTNGPFDFYLLNLKNELSIDVQNVQVNTSETREHTFIGLMPGELYRVELIVNSNRQRSAPMYTRPDKPTDIMLSDLTTTSLTIDWKAPLTSYQGFRLCWAYGETNSLELGPAVMERTLSDLEAGAEYLVSLAAVVGTGTNQITSEKFTTIVTLFPPAELHVNITSFNTTAVSIVWGTDIPLLDVSSYVVSYWETANNGSVQDISVDDPSQTDYTIDGLVPGTRYSFMVDALGTVQAVTSIGATQYTNPETVAEIRVIPSITCSVRLEWDRPEGNLDSYIFHYNVTRGTIVGAPLQLDVAINDTAETLTYLLEGLEKDSSSDFVSLEVGVTTVAGAGEDQVESLQQVVKDLDVNVVTITILGRDQNSIQAEVNSSVSNVESITTGLYNDEMVTSSTTRNCSTTDCESFTVDFDTLNSGTLYTLYAGVVQSSGREVVPLLAKAATIPESAVDLQFTSIGRNYVVLTWDNPAGMIDSYNISYYPVNDITKLMFEVVQAAAESNVLRVDDLNEGMNYSFTVVSLLEVEADLQEMGAPVEVFAVVGVLGSLNITAFDETTMNIEWEQVDVEEYILSYDALEGGSGNVTVQSTDPNSYTFTGLTPGTQYTIGVQPGIYAALEKTQSTVPNPPTNLRTTMVAAQSITVSWDPPSEGGSDTYNITYNVTGGQPPSPHTVSTSETSVTFSNLTPLTEYFFTIVNIWKSLPSRSELTRATTSAQTLSLAVTPEDNTEFTVSWEDLDTEAFEQYCVMYEPYEAQENRQQESFPVARNIRSARFYGLDPGQEYTVYVTSCSSVSDPTSHANERISFRLDPAAIAEIRIMDGSLGPRAVMLEWDQPEGIRGLYEVTLDPADEGSVDVDGDELPVNITGVMTSIKILNLAAGKGYTVGITAISGDKRSENTTFLFYTLPDPPQNLVISEIGEDTATLSWADPAEMNFDILEVVMTTMPATKTTILKLNTNTVELTNLVPGQTYTVQLASVIRPDDALNQPEVIGEPQVSSPFLMKPASPSDISVSNNELTRVTVTWQPSEGVVARYSYTYGLPGFTVTASETTTTTDTSIQLSNLTPSTRYEFRLWAESDQTEGSETSSSDVVTVNIVTKPYSPSFTGSEVMATSITWTWSSPSTIVTNFVISIKDNTGANINTQIVQEGLMSYTEENLASYTAYFAVLQAVFFNVPSDPVSALPVTTLPSMPSAVGGLTITKTGIVDAEVSWSSPLLPNGVIANYSLTIHISHDNGTLSPYGDTVTISAVAEQTEYSQDVIGLAAGQYYVFSVYATNQVASSNQRSTTRTLFAETAPPSPPRGATPSLVSRGSTITITFFNLFDTAFGRIVRFAIIVQERVDGGTVVITAKRQTTSSLTWAEARRTRPVPSYQTTPDDYNPFADGAGVTTFRVGSESCDPDDLTAYCNGALYPGTSYRFAIRAYGVDGKFVDTEFSSPFRTDPDRGIFVIPAIVLAIMVVIILIIFMAMGFGCCGKPDDGMYSDDSNGYGNDYSNGNGNGYINGNGNGIMKRALINEGVNTYAYQQPQIMEHSFTNIPDYSTIPPNRGTTAQVHQPSTTHTRPTKKNMFAQHVAKMSARNNAGFSDEYNNLPAMEKTRAVTAARQARNDDKNRYRNILPYDYTRVQLKGVAGTDYINASYIKDDHGQKKYIATQGPLPNTIEHFWEMVWENQTSTIVMMTALVEGGKTKCEHYWPAGEEPQLHGNVTVTLVGSNQTENFIERTLLLEKEGTERTVTHYQYLAWTDHGVPESTAPLVGLLRQVKVTNQEDGAATGPIVVHCSAGVGRTGTFIAADMLMDAIQRSTATDYIDVAGTIAKIREQRALLVQTLYQYIYLHRTVLSLIEEQ</sequence>
<feature type="domain" description="Fibronectin type-III" evidence="19">
    <location>
        <begin position="31"/>
        <end position="118"/>
    </location>
</feature>
<feature type="domain" description="Tyrosine specific protein phosphatases" evidence="18">
    <location>
        <begin position="6878"/>
        <end position="6958"/>
    </location>
</feature>
<feature type="domain" description="Fibronectin type-III" evidence="19">
    <location>
        <begin position="2115"/>
        <end position="2219"/>
    </location>
</feature>
<dbReference type="PANTHER" id="PTHR46957">
    <property type="entry name" value="CYTOKINE RECEPTOR"/>
    <property type="match status" value="1"/>
</dbReference>
<dbReference type="InterPro" id="IPR003595">
    <property type="entry name" value="Tyr_Pase_cat"/>
</dbReference>
<keyword evidence="21" id="KW-1185">Reference proteome</keyword>
<reference evidence="20" key="2">
    <citation type="submission" date="2021-01" db="UniProtKB">
        <authorList>
            <consortium name="EnsemblMetazoa"/>
        </authorList>
    </citation>
    <scope>IDENTIFICATION</scope>
</reference>
<dbReference type="PROSITE" id="PS00383">
    <property type="entry name" value="TYR_PHOSPHATASE_1"/>
    <property type="match status" value="1"/>
</dbReference>
<feature type="domain" description="Fibronectin type-III" evidence="19">
    <location>
        <begin position="2846"/>
        <end position="2942"/>
    </location>
</feature>
<evidence type="ECO:0000256" key="15">
    <source>
        <dbReference type="SAM" id="Phobius"/>
    </source>
</evidence>
<dbReference type="PROSITE" id="PS50056">
    <property type="entry name" value="TYR_PHOSPHATASE_2"/>
    <property type="match status" value="1"/>
</dbReference>
<dbReference type="RefSeq" id="XP_030844089.1">
    <property type="nucleotide sequence ID" value="XM_030988229.1"/>
</dbReference>
<feature type="domain" description="Fibronectin type-III" evidence="19">
    <location>
        <begin position="2486"/>
        <end position="2583"/>
    </location>
</feature>
<feature type="domain" description="Fibronectin type-III" evidence="19">
    <location>
        <begin position="4646"/>
        <end position="4738"/>
    </location>
</feature>
<evidence type="ECO:0000313" key="20">
    <source>
        <dbReference type="EnsemblMetazoa" id="XP_030844089"/>
    </source>
</evidence>
<dbReference type="Pfam" id="PF00102">
    <property type="entry name" value="Y_phosphatase"/>
    <property type="match status" value="1"/>
</dbReference>
<reference evidence="21" key="1">
    <citation type="submission" date="2015-02" db="EMBL/GenBank/DDBJ databases">
        <title>Genome sequencing for Strongylocentrotus purpuratus.</title>
        <authorList>
            <person name="Murali S."/>
            <person name="Liu Y."/>
            <person name="Vee V."/>
            <person name="English A."/>
            <person name="Wang M."/>
            <person name="Skinner E."/>
            <person name="Han Y."/>
            <person name="Muzny D.M."/>
            <person name="Worley K.C."/>
            <person name="Gibbs R.A."/>
        </authorList>
    </citation>
    <scope>NUCLEOTIDE SEQUENCE</scope>
</reference>
<keyword evidence="5" id="KW-0597">Phosphoprotein</keyword>
<dbReference type="SUPFAM" id="SSF49265">
    <property type="entry name" value="Fibronectin type III"/>
    <property type="match status" value="33"/>
</dbReference>
<evidence type="ECO:0000256" key="6">
    <source>
        <dbReference type="ARBA" id="ARBA00022692"/>
    </source>
</evidence>
<evidence type="ECO:0000256" key="16">
    <source>
        <dbReference type="SAM" id="SignalP"/>
    </source>
</evidence>
<dbReference type="KEGG" id="spu:578203"/>
<comment type="similarity">
    <text evidence="14">Belongs to the protein-tyrosine phosphatase family. Non-receptor class 4 subfamily.</text>
</comment>
<evidence type="ECO:0000256" key="10">
    <source>
        <dbReference type="ARBA" id="ARBA00022912"/>
    </source>
</evidence>
<dbReference type="InterPro" id="IPR041201">
    <property type="entry name" value="PTPRJ_TM"/>
</dbReference>
<feature type="domain" description="Fibronectin type-III" evidence="19">
    <location>
        <begin position="6035"/>
        <end position="6131"/>
    </location>
</feature>
<evidence type="ECO:0000256" key="5">
    <source>
        <dbReference type="ARBA" id="ARBA00022553"/>
    </source>
</evidence>
<evidence type="ECO:0000259" key="19">
    <source>
        <dbReference type="PROSITE" id="PS50853"/>
    </source>
</evidence>
<evidence type="ECO:0000313" key="21">
    <source>
        <dbReference type="Proteomes" id="UP000007110"/>
    </source>
</evidence>
<feature type="chain" id="PRO_5029832939" description="protein-tyrosine-phosphatase" evidence="16">
    <location>
        <begin position="29"/>
        <end position="6971"/>
    </location>
</feature>
<protein>
    <recommendedName>
        <fullName evidence="3">protein-tyrosine-phosphatase</fullName>
        <ecNumber evidence="3">3.1.3.48</ecNumber>
    </recommendedName>
</protein>
<keyword evidence="13" id="KW-0325">Glycoprotein</keyword>
<proteinExistence type="inferred from homology"/>